<dbReference type="SUPFAM" id="SSF161098">
    <property type="entry name" value="MetI-like"/>
    <property type="match status" value="1"/>
</dbReference>
<dbReference type="Proteomes" id="UP000287171">
    <property type="component" value="Unassembled WGS sequence"/>
</dbReference>
<feature type="region of interest" description="Disordered" evidence="8">
    <location>
        <begin position="1"/>
        <end position="23"/>
    </location>
</feature>
<dbReference type="Pfam" id="PF00528">
    <property type="entry name" value="BPD_transp_1"/>
    <property type="match status" value="1"/>
</dbReference>
<dbReference type="OrthoDB" id="152280at2"/>
<comment type="similarity">
    <text evidence="7">Belongs to the binding-protein-dependent transport system permease family.</text>
</comment>
<dbReference type="EMBL" id="BIFT01000002">
    <property type="protein sequence ID" value="GCE31734.1"/>
    <property type="molecule type" value="Genomic_DNA"/>
</dbReference>
<feature type="transmembrane region" description="Helical" evidence="7">
    <location>
        <begin position="244"/>
        <end position="267"/>
    </location>
</feature>
<dbReference type="GO" id="GO:0005886">
    <property type="term" value="C:plasma membrane"/>
    <property type="evidence" value="ECO:0007669"/>
    <property type="project" value="UniProtKB-SubCell"/>
</dbReference>
<feature type="transmembrane region" description="Helical" evidence="7">
    <location>
        <begin position="104"/>
        <end position="125"/>
    </location>
</feature>
<feature type="transmembrane region" description="Helical" evidence="7">
    <location>
        <begin position="287"/>
        <end position="314"/>
    </location>
</feature>
<accession>A0A402BK67</accession>
<evidence type="ECO:0000313" key="10">
    <source>
        <dbReference type="EMBL" id="GCE31734.1"/>
    </source>
</evidence>
<keyword evidence="5 7" id="KW-1133">Transmembrane helix</keyword>
<dbReference type="AlphaFoldDB" id="A0A402BK67"/>
<keyword evidence="4 7" id="KW-0812">Transmembrane</keyword>
<keyword evidence="6 7" id="KW-0472">Membrane</keyword>
<organism evidence="10 11">
    <name type="scientific">Dictyobacter alpinus</name>
    <dbReference type="NCBI Taxonomy" id="2014873"/>
    <lineage>
        <taxon>Bacteria</taxon>
        <taxon>Bacillati</taxon>
        <taxon>Chloroflexota</taxon>
        <taxon>Ktedonobacteria</taxon>
        <taxon>Ktedonobacterales</taxon>
        <taxon>Dictyobacteraceae</taxon>
        <taxon>Dictyobacter</taxon>
    </lineage>
</organism>
<evidence type="ECO:0000256" key="2">
    <source>
        <dbReference type="ARBA" id="ARBA00022448"/>
    </source>
</evidence>
<evidence type="ECO:0000256" key="6">
    <source>
        <dbReference type="ARBA" id="ARBA00023136"/>
    </source>
</evidence>
<evidence type="ECO:0000256" key="5">
    <source>
        <dbReference type="ARBA" id="ARBA00022989"/>
    </source>
</evidence>
<dbReference type="GO" id="GO:0055085">
    <property type="term" value="P:transmembrane transport"/>
    <property type="evidence" value="ECO:0007669"/>
    <property type="project" value="InterPro"/>
</dbReference>
<comment type="subcellular location">
    <subcellularLocation>
        <location evidence="1 7">Cell membrane</location>
        <topology evidence="1 7">Multi-pass membrane protein</topology>
    </subcellularLocation>
</comment>
<dbReference type="InterPro" id="IPR050809">
    <property type="entry name" value="UgpAE/MalFG_permease"/>
</dbReference>
<evidence type="ECO:0000256" key="7">
    <source>
        <dbReference type="RuleBase" id="RU363032"/>
    </source>
</evidence>
<dbReference type="RefSeq" id="WP_126631668.1">
    <property type="nucleotide sequence ID" value="NZ_BIFT01000002.1"/>
</dbReference>
<feature type="transmembrane region" description="Helical" evidence="7">
    <location>
        <begin position="187"/>
        <end position="209"/>
    </location>
</feature>
<protein>
    <submittedName>
        <fullName evidence="10">Transporter</fullName>
    </submittedName>
</protein>
<evidence type="ECO:0000256" key="4">
    <source>
        <dbReference type="ARBA" id="ARBA00022692"/>
    </source>
</evidence>
<name>A0A402BK67_9CHLR</name>
<sequence>MGASLKVDTHGPQVEQRKPTRSTKVIASSSSRRRWRRNVTTLLLFAGPAVLWYIFFMIGPFVSMFYYSTLNWGGLLEEKYFDGLHNYTHMFEDPTFFIAARNTAVHILVVLPIMIPLSFLLGYYLSLRPRGYQFLNVVCFTPALMSATAATMLFIGIYAPNGIINALLNAVNLGSQTHLWNADSSTALGSIIAINLWGGIGFCAVVFSARLASIPPELYEAAVIDGASHWAKIRLIAYPMVRDFVGVMTMLQFLGLLLGSAQTVLLLTNGGPGTASTTLGFMLYKEAFISSHLGYSQAIGVVLFIAGFLGMLVIRQLFRPAY</sequence>
<evidence type="ECO:0000313" key="11">
    <source>
        <dbReference type="Proteomes" id="UP000287171"/>
    </source>
</evidence>
<evidence type="ECO:0000256" key="1">
    <source>
        <dbReference type="ARBA" id="ARBA00004651"/>
    </source>
</evidence>
<dbReference type="Gene3D" id="1.10.3720.10">
    <property type="entry name" value="MetI-like"/>
    <property type="match status" value="1"/>
</dbReference>
<keyword evidence="11" id="KW-1185">Reference proteome</keyword>
<reference evidence="11" key="1">
    <citation type="submission" date="2018-12" db="EMBL/GenBank/DDBJ databases">
        <title>Tengunoibacter tsumagoiensis gen. nov., sp. nov., Dictyobacter kobayashii sp. nov., D. alpinus sp. nov., and D. joshuensis sp. nov. and description of Dictyobacteraceae fam. nov. within the order Ktedonobacterales isolated from Tengu-no-mugimeshi.</title>
        <authorList>
            <person name="Wang C.M."/>
            <person name="Zheng Y."/>
            <person name="Sakai Y."/>
            <person name="Toyoda A."/>
            <person name="Minakuchi Y."/>
            <person name="Abe K."/>
            <person name="Yokota A."/>
            <person name="Yabe S."/>
        </authorList>
    </citation>
    <scope>NUCLEOTIDE SEQUENCE [LARGE SCALE GENOMIC DNA]</scope>
    <source>
        <strain evidence="11">Uno16</strain>
    </source>
</reference>
<dbReference type="PANTHER" id="PTHR43227:SF8">
    <property type="entry name" value="DIACETYLCHITOBIOSE UPTAKE SYSTEM PERMEASE PROTEIN DASB"/>
    <property type="match status" value="1"/>
</dbReference>
<feature type="domain" description="ABC transmembrane type-1" evidence="9">
    <location>
        <begin position="100"/>
        <end position="314"/>
    </location>
</feature>
<keyword evidence="2 7" id="KW-0813">Transport</keyword>
<dbReference type="CDD" id="cd06261">
    <property type="entry name" value="TM_PBP2"/>
    <property type="match status" value="1"/>
</dbReference>
<gene>
    <name evidence="10" type="ORF">KDA_72180</name>
</gene>
<feature type="transmembrane region" description="Helical" evidence="7">
    <location>
        <begin position="42"/>
        <end position="67"/>
    </location>
</feature>
<evidence type="ECO:0000256" key="3">
    <source>
        <dbReference type="ARBA" id="ARBA00022475"/>
    </source>
</evidence>
<dbReference type="PROSITE" id="PS50928">
    <property type="entry name" value="ABC_TM1"/>
    <property type="match status" value="1"/>
</dbReference>
<comment type="caution">
    <text evidence="10">The sequence shown here is derived from an EMBL/GenBank/DDBJ whole genome shotgun (WGS) entry which is preliminary data.</text>
</comment>
<feature type="transmembrane region" description="Helical" evidence="7">
    <location>
        <begin position="137"/>
        <end position="159"/>
    </location>
</feature>
<evidence type="ECO:0000256" key="8">
    <source>
        <dbReference type="SAM" id="MobiDB-lite"/>
    </source>
</evidence>
<keyword evidence="3" id="KW-1003">Cell membrane</keyword>
<dbReference type="InterPro" id="IPR000515">
    <property type="entry name" value="MetI-like"/>
</dbReference>
<proteinExistence type="inferred from homology"/>
<dbReference type="PANTHER" id="PTHR43227">
    <property type="entry name" value="BLL4140 PROTEIN"/>
    <property type="match status" value="1"/>
</dbReference>
<evidence type="ECO:0000259" key="9">
    <source>
        <dbReference type="PROSITE" id="PS50928"/>
    </source>
</evidence>
<dbReference type="InterPro" id="IPR035906">
    <property type="entry name" value="MetI-like_sf"/>
</dbReference>